<dbReference type="SUPFAM" id="SSF50249">
    <property type="entry name" value="Nucleic acid-binding proteins"/>
    <property type="match status" value="1"/>
</dbReference>
<keyword evidence="4" id="KW-0235">DNA replication</keyword>
<sequence>MNRFAKLLDRLAYEPGRNNKLRLLTAYFREAEDPDRGYALAALTGALSFKHAKPGLIRDLIAARTDPVLFALSYDYVGDLSETVALMWPKAAINREEPLLGHPSPQPSPARGEGADPNPARSLRKELKTATATAPSSPLPPRSGGEGSGVGGGSASSRSHAGTESTETPPTPDLESELRSPRTPPRASRVEGGEKQAVAGHNNPPPPTLTEVVTTLRTLGKTELPKQLARWLDELDETGRWALLKLVTGAMRIGISARLAKTAAAELGAKDPHEIELMWPGLSPPYLDLFAWLEGRGEKPENLDPTPFRPVMLAHAIENTDFAGLDAADFIAEWKWDGIRVQAVSGRDPRGHMMARLYSRSGEDITGSFPDLLPSLHLPGAIDGELLVLREGRVQSFNVLQQRLNRKVVSPKLTKDYPIHLRAYDLLGDGDADLRTLPFAERRKRLETFVTKLDDPRIDLSPVIAFDSWDTLTSARKDPASAGAGADAEAVEGVMLKRRDALYLPGRPKGQWWKWKRDPHIIDAVLMYAQRGHGKRSSYYSDYTFGVWTNSEDGEQLVPVGKAYFGFTDEELLQIDRFVRRNTTEKFGPVRHVVHEPDQGLVLEVAFEGLARSPRHKSGVAMRFPRISRLRWDKPPREADRLETLERMLKAETVAFSSEVDAGSREENTSK</sequence>
<evidence type="ECO:0000256" key="3">
    <source>
        <dbReference type="ARBA" id="ARBA00022618"/>
    </source>
</evidence>
<dbReference type="GO" id="GO:0006260">
    <property type="term" value="P:DNA replication"/>
    <property type="evidence" value="ECO:0007669"/>
    <property type="project" value="UniProtKB-KW"/>
</dbReference>
<dbReference type="PANTHER" id="PTHR45674:SF13">
    <property type="entry name" value="DNA LIGASE-RELATED"/>
    <property type="match status" value="1"/>
</dbReference>
<keyword evidence="7" id="KW-0227">DNA damage</keyword>
<dbReference type="FunFam" id="2.40.50.140:FF:000228">
    <property type="entry name" value="ATP-dependent DNA ligase"/>
    <property type="match status" value="1"/>
</dbReference>
<dbReference type="PROSITE" id="PS50160">
    <property type="entry name" value="DNA_LIGASE_A3"/>
    <property type="match status" value="1"/>
</dbReference>
<evidence type="ECO:0000256" key="4">
    <source>
        <dbReference type="ARBA" id="ARBA00022705"/>
    </source>
</evidence>
<evidence type="ECO:0000256" key="1">
    <source>
        <dbReference type="ARBA" id="ARBA00012727"/>
    </source>
</evidence>
<dbReference type="AlphaFoldDB" id="A0A1M5KFQ9"/>
<dbReference type="Pfam" id="PF01068">
    <property type="entry name" value="DNA_ligase_A_M"/>
    <property type="match status" value="1"/>
</dbReference>
<feature type="domain" description="ATP-dependent DNA ligase family profile" evidence="15">
    <location>
        <begin position="412"/>
        <end position="549"/>
    </location>
</feature>
<keyword evidence="6" id="KW-0547">Nucleotide-binding</keyword>
<accession>A0A1M5KFQ9</accession>
<dbReference type="GO" id="GO:0046872">
    <property type="term" value="F:metal ion binding"/>
    <property type="evidence" value="ECO:0007669"/>
    <property type="project" value="UniProtKB-KW"/>
</dbReference>
<evidence type="ECO:0000256" key="12">
    <source>
        <dbReference type="ARBA" id="ARBA00023306"/>
    </source>
</evidence>
<evidence type="ECO:0000256" key="13">
    <source>
        <dbReference type="ARBA" id="ARBA00034003"/>
    </source>
</evidence>
<evidence type="ECO:0000313" key="17">
    <source>
        <dbReference type="Proteomes" id="UP000190675"/>
    </source>
</evidence>
<dbReference type="InterPro" id="IPR036599">
    <property type="entry name" value="DNA_ligase_N_sf"/>
</dbReference>
<dbReference type="InterPro" id="IPR016059">
    <property type="entry name" value="DNA_ligase_ATP-dep_CS"/>
</dbReference>
<keyword evidence="8" id="KW-0067">ATP-binding</keyword>
<dbReference type="InterPro" id="IPR012340">
    <property type="entry name" value="NA-bd_OB-fold"/>
</dbReference>
<dbReference type="FunFam" id="3.30.470.30:FF:000024">
    <property type="entry name" value="ATP-dependent DNA ligase"/>
    <property type="match status" value="1"/>
</dbReference>
<dbReference type="CDD" id="cd07972">
    <property type="entry name" value="OBF_DNA_ligase_Arch_LigB"/>
    <property type="match status" value="1"/>
</dbReference>
<dbReference type="CDD" id="cd07897">
    <property type="entry name" value="Adenylation_DNA_ligase_Bac1"/>
    <property type="match status" value="1"/>
</dbReference>
<evidence type="ECO:0000256" key="10">
    <source>
        <dbReference type="ARBA" id="ARBA00023172"/>
    </source>
</evidence>
<dbReference type="EC" id="6.5.1.1" evidence="1"/>
<keyword evidence="10" id="KW-0233">DNA recombination</keyword>
<dbReference type="GO" id="GO:0006281">
    <property type="term" value="P:DNA repair"/>
    <property type="evidence" value="ECO:0007669"/>
    <property type="project" value="UniProtKB-KW"/>
</dbReference>
<protein>
    <recommendedName>
        <fullName evidence="1">DNA ligase (ATP)</fullName>
        <ecNumber evidence="1">6.5.1.1</ecNumber>
    </recommendedName>
</protein>
<dbReference type="InterPro" id="IPR026333">
    <property type="entry name" value="ATP_dep_DNA_lig_pp_1105_fam"/>
</dbReference>
<keyword evidence="5" id="KW-0479">Metal-binding</keyword>
<dbReference type="Gene3D" id="1.10.3260.10">
    <property type="entry name" value="DNA ligase, ATP-dependent, N-terminal domain"/>
    <property type="match status" value="1"/>
</dbReference>
<dbReference type="GO" id="GO:0003910">
    <property type="term" value="F:DNA ligase (ATP) activity"/>
    <property type="evidence" value="ECO:0007669"/>
    <property type="project" value="UniProtKB-EC"/>
</dbReference>
<evidence type="ECO:0000313" key="16">
    <source>
        <dbReference type="EMBL" id="SHG51588.1"/>
    </source>
</evidence>
<keyword evidence="2 16" id="KW-0436">Ligase</keyword>
<evidence type="ECO:0000256" key="14">
    <source>
        <dbReference type="SAM" id="MobiDB-lite"/>
    </source>
</evidence>
<name>A0A1M5KFQ9_9BRAD</name>
<keyword evidence="9" id="KW-0460">Magnesium</keyword>
<keyword evidence="12" id="KW-0131">Cell cycle</keyword>
<comment type="catalytic activity">
    <reaction evidence="13">
        <text>ATP + (deoxyribonucleotide)n-3'-hydroxyl + 5'-phospho-(deoxyribonucleotide)m = (deoxyribonucleotide)n+m + AMP + diphosphate.</text>
        <dbReference type="EC" id="6.5.1.1"/>
    </reaction>
</comment>
<dbReference type="InterPro" id="IPR012310">
    <property type="entry name" value="DNA_ligase_ATP-dep_cent"/>
</dbReference>
<dbReference type="InterPro" id="IPR050191">
    <property type="entry name" value="ATP-dep_DNA_ligase"/>
</dbReference>
<feature type="compositionally biased region" description="Gly residues" evidence="14">
    <location>
        <begin position="144"/>
        <end position="154"/>
    </location>
</feature>
<evidence type="ECO:0000256" key="8">
    <source>
        <dbReference type="ARBA" id="ARBA00022840"/>
    </source>
</evidence>
<dbReference type="NCBIfam" id="NF006701">
    <property type="entry name" value="PRK09247.1"/>
    <property type="match status" value="1"/>
</dbReference>
<dbReference type="Gene3D" id="3.30.470.30">
    <property type="entry name" value="DNA ligase/mRNA capping enzyme"/>
    <property type="match status" value="1"/>
</dbReference>
<evidence type="ECO:0000256" key="2">
    <source>
        <dbReference type="ARBA" id="ARBA00022598"/>
    </source>
</evidence>
<evidence type="ECO:0000256" key="11">
    <source>
        <dbReference type="ARBA" id="ARBA00023204"/>
    </source>
</evidence>
<dbReference type="GO" id="GO:0003677">
    <property type="term" value="F:DNA binding"/>
    <property type="evidence" value="ECO:0007669"/>
    <property type="project" value="InterPro"/>
</dbReference>
<evidence type="ECO:0000256" key="5">
    <source>
        <dbReference type="ARBA" id="ARBA00022723"/>
    </source>
</evidence>
<dbReference type="PROSITE" id="PS00697">
    <property type="entry name" value="DNA_LIGASE_A1"/>
    <property type="match status" value="1"/>
</dbReference>
<dbReference type="RefSeq" id="WP_079566497.1">
    <property type="nucleotide sequence ID" value="NZ_LT670818.1"/>
</dbReference>
<dbReference type="OrthoDB" id="9767858at2"/>
<keyword evidence="3" id="KW-0132">Cell division</keyword>
<dbReference type="Proteomes" id="UP000190675">
    <property type="component" value="Chromosome I"/>
</dbReference>
<proteinExistence type="predicted"/>
<dbReference type="GO" id="GO:0051301">
    <property type="term" value="P:cell division"/>
    <property type="evidence" value="ECO:0007669"/>
    <property type="project" value="UniProtKB-KW"/>
</dbReference>
<keyword evidence="11" id="KW-0234">DNA repair</keyword>
<reference evidence="16 17" key="1">
    <citation type="submission" date="2016-11" db="EMBL/GenBank/DDBJ databases">
        <authorList>
            <person name="Jaros S."/>
            <person name="Januszkiewicz K."/>
            <person name="Wedrychowicz H."/>
        </authorList>
    </citation>
    <scope>NUCLEOTIDE SEQUENCE [LARGE SCALE GENOMIC DNA]</scope>
    <source>
        <strain evidence="16 17">GAS242</strain>
    </source>
</reference>
<dbReference type="Gene3D" id="2.40.50.140">
    <property type="entry name" value="Nucleic acid-binding proteins"/>
    <property type="match status" value="1"/>
</dbReference>
<dbReference type="InterPro" id="IPR012309">
    <property type="entry name" value="DNA_ligase_ATP-dep_C"/>
</dbReference>
<dbReference type="Pfam" id="PF04679">
    <property type="entry name" value="DNA_ligase_A_C"/>
    <property type="match status" value="1"/>
</dbReference>
<organism evidence="16 17">
    <name type="scientific">Bradyrhizobium erythrophlei</name>
    <dbReference type="NCBI Taxonomy" id="1437360"/>
    <lineage>
        <taxon>Bacteria</taxon>
        <taxon>Pseudomonadati</taxon>
        <taxon>Pseudomonadota</taxon>
        <taxon>Alphaproteobacteria</taxon>
        <taxon>Hyphomicrobiales</taxon>
        <taxon>Nitrobacteraceae</taxon>
        <taxon>Bradyrhizobium</taxon>
    </lineage>
</organism>
<dbReference type="GO" id="GO:0005524">
    <property type="term" value="F:ATP binding"/>
    <property type="evidence" value="ECO:0007669"/>
    <property type="project" value="UniProtKB-KW"/>
</dbReference>
<dbReference type="GO" id="GO:0006310">
    <property type="term" value="P:DNA recombination"/>
    <property type="evidence" value="ECO:0007669"/>
    <property type="project" value="UniProtKB-KW"/>
</dbReference>
<dbReference type="EMBL" id="LT670818">
    <property type="protein sequence ID" value="SHG51588.1"/>
    <property type="molecule type" value="Genomic_DNA"/>
</dbReference>
<gene>
    <name evidence="16" type="ORF">SAMN05444169_2832</name>
</gene>
<evidence type="ECO:0000259" key="15">
    <source>
        <dbReference type="PROSITE" id="PS50160"/>
    </source>
</evidence>
<dbReference type="SUPFAM" id="SSF56091">
    <property type="entry name" value="DNA ligase/mRNA capping enzyme, catalytic domain"/>
    <property type="match status" value="1"/>
</dbReference>
<evidence type="ECO:0000256" key="9">
    <source>
        <dbReference type="ARBA" id="ARBA00022842"/>
    </source>
</evidence>
<feature type="region of interest" description="Disordered" evidence="14">
    <location>
        <begin position="97"/>
        <end position="209"/>
    </location>
</feature>
<evidence type="ECO:0000256" key="7">
    <source>
        <dbReference type="ARBA" id="ARBA00022763"/>
    </source>
</evidence>
<dbReference type="NCBIfam" id="TIGR04120">
    <property type="entry name" value="DNA_lig_bact"/>
    <property type="match status" value="1"/>
</dbReference>
<evidence type="ECO:0000256" key="6">
    <source>
        <dbReference type="ARBA" id="ARBA00022741"/>
    </source>
</evidence>
<dbReference type="PANTHER" id="PTHR45674">
    <property type="entry name" value="DNA LIGASE 1/3 FAMILY MEMBER"/>
    <property type="match status" value="1"/>
</dbReference>